<dbReference type="EC" id="3.1.3.1" evidence="2"/>
<organism evidence="2 3">
    <name type="scientific">Marinicella sediminis</name>
    <dbReference type="NCBI Taxonomy" id="1792834"/>
    <lineage>
        <taxon>Bacteria</taxon>
        <taxon>Pseudomonadati</taxon>
        <taxon>Pseudomonadota</taxon>
        <taxon>Gammaproteobacteria</taxon>
        <taxon>Lysobacterales</taxon>
        <taxon>Marinicellaceae</taxon>
        <taxon>Marinicella</taxon>
    </lineage>
</organism>
<dbReference type="Gene3D" id="3.60.21.70">
    <property type="entry name" value="PhoD-like phosphatase"/>
    <property type="match status" value="1"/>
</dbReference>
<evidence type="ECO:0000313" key="3">
    <source>
        <dbReference type="Proteomes" id="UP001595533"/>
    </source>
</evidence>
<dbReference type="SUPFAM" id="SSF56300">
    <property type="entry name" value="Metallo-dependent phosphatases"/>
    <property type="match status" value="1"/>
</dbReference>
<dbReference type="InterPro" id="IPR029052">
    <property type="entry name" value="Metallo-depent_PP-like"/>
</dbReference>
<keyword evidence="2" id="KW-0378">Hydrolase</keyword>
<dbReference type="RefSeq" id="WP_077411208.1">
    <property type="nucleotide sequence ID" value="NZ_JBHRTS010000004.1"/>
</dbReference>
<dbReference type="PANTHER" id="PTHR33987:SF1">
    <property type="entry name" value="CALCINEURIN-LIKE METALLO-PHOSPHOESTERASE SUPERFAMILY PROTEIN"/>
    <property type="match status" value="1"/>
</dbReference>
<dbReference type="GO" id="GO:0004035">
    <property type="term" value="F:alkaline phosphatase activity"/>
    <property type="evidence" value="ECO:0007669"/>
    <property type="project" value="UniProtKB-EC"/>
</dbReference>
<protein>
    <submittedName>
        <fullName evidence="2">Alkaline phosphatase D family protein</fullName>
        <ecNumber evidence="2">3.1.3.1</ecNumber>
    </submittedName>
</protein>
<evidence type="ECO:0000313" key="2">
    <source>
        <dbReference type="EMBL" id="MFC3194505.1"/>
    </source>
</evidence>
<comment type="caution">
    <text evidence="2">The sequence shown here is derived from an EMBL/GenBank/DDBJ whole genome shotgun (WGS) entry which is preliminary data.</text>
</comment>
<proteinExistence type="predicted"/>
<dbReference type="InterPro" id="IPR018946">
    <property type="entry name" value="PhoD-like_MPP"/>
</dbReference>
<dbReference type="InterPro" id="IPR038607">
    <property type="entry name" value="PhoD-like_sf"/>
</dbReference>
<sequence length="340" mass="38984">MNKTLLFSGFLLSTLASCGYQTKPVSEPLDVIAFGSCNKQDHAQTYWQHIQSHHPDLWIWLGDNIYADTHDMQVMQDKYQQQRNNPDYQQFVSEVPVIGTWDDHDYGMNDGNRDYAKKTAAKAHFMDFMNIPSNHPMAARDGIYHSRLYGQPPHQIKVILLDTRTFQDPLAKTPKGSQRNYVTNHSGSLLGDEQWQWLEKELRQSSAQINVVASSLQVVAEDHKYEMWANFPNERKRLLNLLVSSQANTPLILSGDRHLSEVSQIKWQGQLITDVTSSGLTHSFSGNWEENSHRVGRLITDESYSVLFVDWPSSVLTIQQLGMNQQLLNEIQLPLTVRMQ</sequence>
<dbReference type="Proteomes" id="UP001595533">
    <property type="component" value="Unassembled WGS sequence"/>
</dbReference>
<dbReference type="Pfam" id="PF09423">
    <property type="entry name" value="PhoD"/>
    <property type="match status" value="1"/>
</dbReference>
<accession>A0ABV7J8R4</accession>
<reference evidence="3" key="1">
    <citation type="journal article" date="2019" name="Int. J. Syst. Evol. Microbiol.">
        <title>The Global Catalogue of Microorganisms (GCM) 10K type strain sequencing project: providing services to taxonomists for standard genome sequencing and annotation.</title>
        <authorList>
            <consortium name="The Broad Institute Genomics Platform"/>
            <consortium name="The Broad Institute Genome Sequencing Center for Infectious Disease"/>
            <person name="Wu L."/>
            <person name="Ma J."/>
        </authorList>
    </citation>
    <scope>NUCLEOTIDE SEQUENCE [LARGE SCALE GENOMIC DNA]</scope>
    <source>
        <strain evidence="3">KCTC 42953</strain>
    </source>
</reference>
<dbReference type="PROSITE" id="PS51257">
    <property type="entry name" value="PROKAR_LIPOPROTEIN"/>
    <property type="match status" value="1"/>
</dbReference>
<evidence type="ECO:0000259" key="1">
    <source>
        <dbReference type="Pfam" id="PF09423"/>
    </source>
</evidence>
<name>A0ABV7J8R4_9GAMM</name>
<feature type="domain" description="PhoD-like phosphatase metallophosphatase" evidence="1">
    <location>
        <begin position="34"/>
        <end position="277"/>
    </location>
</feature>
<dbReference type="PANTHER" id="PTHR33987">
    <property type="entry name" value="CALCINEURIN-LIKE METALLO-PHOSPHOESTERASE SUPERFAMILY PROTEIN"/>
    <property type="match status" value="1"/>
</dbReference>
<gene>
    <name evidence="2" type="ORF">ACFODZ_09665</name>
</gene>
<dbReference type="CDD" id="cd07389">
    <property type="entry name" value="MPP_PhoD"/>
    <property type="match status" value="1"/>
</dbReference>
<keyword evidence="3" id="KW-1185">Reference proteome</keyword>
<dbReference type="EMBL" id="JBHRTS010000004">
    <property type="protein sequence ID" value="MFC3194505.1"/>
    <property type="molecule type" value="Genomic_DNA"/>
</dbReference>